<evidence type="ECO:0000256" key="5">
    <source>
        <dbReference type="ARBA" id="ARBA00022643"/>
    </source>
</evidence>
<dbReference type="SUPFAM" id="SSF51412">
    <property type="entry name" value="Inosine monophosphate dehydrogenase (IMPDH)"/>
    <property type="match status" value="1"/>
</dbReference>
<protein>
    <recommendedName>
        <fullName evidence="11">Nitronate monooxygenase</fullName>
    </recommendedName>
    <alternativeName>
        <fullName evidence="9">Propionate 3-nitronate monooxygenase</fullName>
    </alternativeName>
</protein>
<dbReference type="FunFam" id="3.20.20.70:FF:000154">
    <property type="entry name" value="Probable nitronate monooxygenase"/>
    <property type="match status" value="1"/>
</dbReference>
<keyword evidence="4" id="KW-0285">Flavoprotein</keyword>
<name>A0AAJ4Z8C2_PANPU</name>
<comment type="catalytic activity">
    <reaction evidence="10">
        <text>3 propionate 3-nitronate + 3 O2 + H2O = 3 3-oxopropanoate + 2 nitrate + nitrite + H2O2 + 3 H(+)</text>
        <dbReference type="Rhea" id="RHEA:57332"/>
        <dbReference type="ChEBI" id="CHEBI:15377"/>
        <dbReference type="ChEBI" id="CHEBI:15378"/>
        <dbReference type="ChEBI" id="CHEBI:15379"/>
        <dbReference type="ChEBI" id="CHEBI:16240"/>
        <dbReference type="ChEBI" id="CHEBI:16301"/>
        <dbReference type="ChEBI" id="CHEBI:17632"/>
        <dbReference type="ChEBI" id="CHEBI:33190"/>
        <dbReference type="ChEBI" id="CHEBI:136067"/>
    </reaction>
</comment>
<keyword evidence="6" id="KW-0547">Nucleotide-binding</keyword>
<evidence type="ECO:0000256" key="11">
    <source>
        <dbReference type="ARBA" id="ARBA00067136"/>
    </source>
</evidence>
<dbReference type="GO" id="GO:0009636">
    <property type="term" value="P:response to toxic substance"/>
    <property type="evidence" value="ECO:0007669"/>
    <property type="project" value="UniProtKB-KW"/>
</dbReference>
<dbReference type="InterPro" id="IPR013785">
    <property type="entry name" value="Aldolase_TIM"/>
</dbReference>
<keyword evidence="3" id="KW-0216">Detoxification</keyword>
<comment type="cofactor">
    <cofactor evidence="1">
        <name>FMN</name>
        <dbReference type="ChEBI" id="CHEBI:58210"/>
    </cofactor>
</comment>
<dbReference type="PANTHER" id="PTHR42747">
    <property type="entry name" value="NITRONATE MONOOXYGENASE-RELATED"/>
    <property type="match status" value="1"/>
</dbReference>
<proteinExistence type="inferred from homology"/>
<dbReference type="Pfam" id="PF03060">
    <property type="entry name" value="NMO"/>
    <property type="match status" value="1"/>
</dbReference>
<evidence type="ECO:0000256" key="2">
    <source>
        <dbReference type="ARBA" id="ARBA00009881"/>
    </source>
</evidence>
<evidence type="ECO:0000256" key="1">
    <source>
        <dbReference type="ARBA" id="ARBA00001917"/>
    </source>
</evidence>
<evidence type="ECO:0000256" key="6">
    <source>
        <dbReference type="ARBA" id="ARBA00022741"/>
    </source>
</evidence>
<reference evidence="12 13" key="1">
    <citation type="submission" date="2018-06" db="EMBL/GenBank/DDBJ databases">
        <authorList>
            <consortium name="Pathogen Informatics"/>
            <person name="Doyle S."/>
        </authorList>
    </citation>
    <scope>NUCLEOTIDE SEQUENCE [LARGE SCALE GENOMIC DNA]</scope>
    <source>
        <strain evidence="12 13">NCTC13159</strain>
    </source>
</reference>
<dbReference type="PANTHER" id="PTHR42747:SF3">
    <property type="entry name" value="NITRONATE MONOOXYGENASE-RELATED"/>
    <property type="match status" value="1"/>
</dbReference>
<dbReference type="CDD" id="cd04730">
    <property type="entry name" value="NPD_like"/>
    <property type="match status" value="1"/>
</dbReference>
<comment type="caution">
    <text evidence="12">The sequence shown here is derived from an EMBL/GenBank/DDBJ whole genome shotgun (WGS) entry which is preliminary data.</text>
</comment>
<evidence type="ECO:0000256" key="8">
    <source>
        <dbReference type="ARBA" id="ARBA00023033"/>
    </source>
</evidence>
<dbReference type="AlphaFoldDB" id="A0AAJ4Z8C2"/>
<dbReference type="Proteomes" id="UP000254589">
    <property type="component" value="Unassembled WGS sequence"/>
</dbReference>
<dbReference type="GO" id="GO:0018580">
    <property type="term" value="F:nitronate monooxygenase activity"/>
    <property type="evidence" value="ECO:0007669"/>
    <property type="project" value="InterPro"/>
</dbReference>
<evidence type="ECO:0000256" key="3">
    <source>
        <dbReference type="ARBA" id="ARBA00022575"/>
    </source>
</evidence>
<evidence type="ECO:0000256" key="10">
    <source>
        <dbReference type="ARBA" id="ARBA00049401"/>
    </source>
</evidence>
<keyword evidence="7 12" id="KW-0560">Oxidoreductase</keyword>
<sequence length="393" mass="40863">MTAAVPLPEHSKVQIVMPSPLATQSRSRALIERFGLLTPIIQAPMAGTSTPALAAAVSNAGGLGSIGVAAMGPEAARQAIHDTRALTRKPFNVNVFCHAPAKLDASRDAAWLAYLAPEFARFGATPPSTLSEIYKSFVVDDVMFAMLLEERPAVVSFHFGLPSQEKIDALHAAGITLFATATNLAEARAVEAAGVDAIVAQGYEAGGHRGRFEDLGDGVPTDDEQLGTLALVRLIVAHTSVPVIAAGGIMDGAGIAAALALGAQAAQLGTAFVACPESSADAAYRERLTSAQPPRTALVRAISGRPARGFVNRLYALEQATDRPALPAYPVTYDAGKAIHAAAKAQGNSDYAAQWAGQAAPLARAMPAAELVGVLRTELHETFDALRELADTF</sequence>
<evidence type="ECO:0000256" key="9">
    <source>
        <dbReference type="ARBA" id="ARBA00031155"/>
    </source>
</evidence>
<keyword evidence="5" id="KW-0288">FMN</keyword>
<evidence type="ECO:0000313" key="13">
    <source>
        <dbReference type="Proteomes" id="UP000254589"/>
    </source>
</evidence>
<dbReference type="EMBL" id="UGSJ01000001">
    <property type="protein sequence ID" value="SUA88660.1"/>
    <property type="molecule type" value="Genomic_DNA"/>
</dbReference>
<keyword evidence="8 12" id="KW-0503">Monooxygenase</keyword>
<organism evidence="12 13">
    <name type="scientific">Pandoraea pulmonicola</name>
    <dbReference type="NCBI Taxonomy" id="93221"/>
    <lineage>
        <taxon>Bacteria</taxon>
        <taxon>Pseudomonadati</taxon>
        <taxon>Pseudomonadota</taxon>
        <taxon>Betaproteobacteria</taxon>
        <taxon>Burkholderiales</taxon>
        <taxon>Burkholderiaceae</taxon>
        <taxon>Pandoraea</taxon>
    </lineage>
</organism>
<gene>
    <name evidence="12" type="ORF">NCTC13159_00110</name>
</gene>
<dbReference type="Gene3D" id="3.20.20.70">
    <property type="entry name" value="Aldolase class I"/>
    <property type="match status" value="1"/>
</dbReference>
<comment type="similarity">
    <text evidence="2">Belongs to the nitronate monooxygenase family. NMO class I subfamily.</text>
</comment>
<evidence type="ECO:0000256" key="7">
    <source>
        <dbReference type="ARBA" id="ARBA00023002"/>
    </source>
</evidence>
<dbReference type="InterPro" id="IPR004136">
    <property type="entry name" value="NMO"/>
</dbReference>
<evidence type="ECO:0000256" key="4">
    <source>
        <dbReference type="ARBA" id="ARBA00022630"/>
    </source>
</evidence>
<accession>A0AAJ4Z8C2</accession>
<dbReference type="GO" id="GO:0000166">
    <property type="term" value="F:nucleotide binding"/>
    <property type="evidence" value="ECO:0007669"/>
    <property type="project" value="UniProtKB-KW"/>
</dbReference>
<evidence type="ECO:0000313" key="12">
    <source>
        <dbReference type="EMBL" id="SUA88660.1"/>
    </source>
</evidence>